<dbReference type="EMBL" id="UIDD01000004">
    <property type="protein sequence ID" value="SUQ61550.1"/>
    <property type="molecule type" value="Genomic_DNA"/>
</dbReference>
<evidence type="ECO:0000313" key="1">
    <source>
        <dbReference type="EMBL" id="SUQ61550.1"/>
    </source>
</evidence>
<accession>A0A380SW64</accession>
<evidence type="ECO:0000313" key="2">
    <source>
        <dbReference type="Proteomes" id="UP000255177"/>
    </source>
</evidence>
<proteinExistence type="predicted"/>
<sequence>MSCFPNAATLEGEVLPKAVLDAHAMSSMNFAREEFDRLERILLPLLDPLLCREENTIASDVARHLEQIRIFSANFCWKHRHLGASYGVVGKCADMDGRATV</sequence>
<gene>
    <name evidence="1" type="ORF">CCOS864_00974</name>
</gene>
<protein>
    <submittedName>
        <fullName evidence="1">Uncharacterized protein</fullName>
    </submittedName>
</protein>
<dbReference type="AlphaFoldDB" id="A0A380SW64"/>
<reference evidence="2" key="1">
    <citation type="submission" date="2018-07" db="EMBL/GenBank/DDBJ databases">
        <authorList>
            <person name="Blom J."/>
        </authorList>
    </citation>
    <scope>NUCLEOTIDE SEQUENCE [LARGE SCALE GENOMIC DNA]</scope>
    <source>
        <strain evidence="2">CCOS 864</strain>
    </source>
</reference>
<keyword evidence="2" id="KW-1185">Reference proteome</keyword>
<dbReference type="Proteomes" id="UP000255177">
    <property type="component" value="Unassembled WGS sequence"/>
</dbReference>
<name>A0A380SW64_9PSED</name>
<organism evidence="1 2">
    <name type="scientific">Pseudomonas wadenswilerensis</name>
    <dbReference type="NCBI Taxonomy" id="1785161"/>
    <lineage>
        <taxon>Bacteria</taxon>
        <taxon>Pseudomonadati</taxon>
        <taxon>Pseudomonadota</taxon>
        <taxon>Gammaproteobacteria</taxon>
        <taxon>Pseudomonadales</taxon>
        <taxon>Pseudomonadaceae</taxon>
        <taxon>Pseudomonas</taxon>
    </lineage>
</organism>